<dbReference type="InterPro" id="IPR003173">
    <property type="entry name" value="PC4_C"/>
</dbReference>
<evidence type="ECO:0000313" key="2">
    <source>
        <dbReference type="EMBL" id="TCT14931.1"/>
    </source>
</evidence>
<dbReference type="GO" id="GO:0006355">
    <property type="term" value="P:regulation of DNA-templated transcription"/>
    <property type="evidence" value="ECO:0007669"/>
    <property type="project" value="InterPro"/>
</dbReference>
<dbReference type="RefSeq" id="WP_132251780.1">
    <property type="nucleotide sequence ID" value="NZ_SMAL01000004.1"/>
</dbReference>
<dbReference type="Pfam" id="PF02229">
    <property type="entry name" value="PC4"/>
    <property type="match status" value="1"/>
</dbReference>
<organism evidence="2 3">
    <name type="scientific">Natranaerovirga pectinivora</name>
    <dbReference type="NCBI Taxonomy" id="682400"/>
    <lineage>
        <taxon>Bacteria</taxon>
        <taxon>Bacillati</taxon>
        <taxon>Bacillota</taxon>
        <taxon>Clostridia</taxon>
        <taxon>Lachnospirales</taxon>
        <taxon>Natranaerovirgaceae</taxon>
        <taxon>Natranaerovirga</taxon>
    </lineage>
</organism>
<dbReference type="InterPro" id="IPR017154">
    <property type="entry name" value="PC4-like"/>
</dbReference>
<feature type="domain" description="Transcriptional coactivator p15 (PC4) C-terminal" evidence="1">
    <location>
        <begin position="19"/>
        <end position="67"/>
    </location>
</feature>
<comment type="caution">
    <text evidence="2">The sequence shown here is derived from an EMBL/GenBank/DDBJ whole genome shotgun (WGS) entry which is preliminary data.</text>
</comment>
<evidence type="ECO:0000259" key="1">
    <source>
        <dbReference type="Pfam" id="PF02229"/>
    </source>
</evidence>
<name>A0A4V2V0A2_9FIRM</name>
<dbReference type="OrthoDB" id="7067273at2"/>
<dbReference type="AlphaFoldDB" id="A0A4V2V0A2"/>
<keyword evidence="3" id="KW-1185">Reference proteome</keyword>
<evidence type="ECO:0000313" key="3">
    <source>
        <dbReference type="Proteomes" id="UP000294902"/>
    </source>
</evidence>
<protein>
    <recommendedName>
        <fullName evidence="1">Transcriptional coactivator p15 (PC4) C-terminal domain-containing protein</fullName>
    </recommendedName>
</protein>
<proteinExistence type="predicted"/>
<dbReference type="GO" id="GO:0003677">
    <property type="term" value="F:DNA binding"/>
    <property type="evidence" value="ECO:0007669"/>
    <property type="project" value="InterPro"/>
</dbReference>
<dbReference type="Gene3D" id="2.30.31.70">
    <property type="match status" value="1"/>
</dbReference>
<sequence length="73" mass="8558">MAEIKYDIKEKLGVLSESNKGWTKELRSISWNDREPKYDIREWAPDGEKMGKGITLTKEELIALKEILEKMDM</sequence>
<gene>
    <name evidence="2" type="ORF">EDC18_10481</name>
</gene>
<accession>A0A4V2V0A2</accession>
<reference evidence="2 3" key="1">
    <citation type="submission" date="2019-03" db="EMBL/GenBank/DDBJ databases">
        <title>Genomic Encyclopedia of Type Strains, Phase IV (KMG-IV): sequencing the most valuable type-strain genomes for metagenomic binning, comparative biology and taxonomic classification.</title>
        <authorList>
            <person name="Goeker M."/>
        </authorList>
    </citation>
    <scope>NUCLEOTIDE SEQUENCE [LARGE SCALE GENOMIC DNA]</scope>
    <source>
        <strain evidence="2 3">DSM 24629</strain>
    </source>
</reference>
<dbReference type="PIRSF" id="PIRSF037246">
    <property type="entry name" value="UCP037246"/>
    <property type="match status" value="1"/>
</dbReference>
<dbReference type="Proteomes" id="UP000294902">
    <property type="component" value="Unassembled WGS sequence"/>
</dbReference>
<dbReference type="EMBL" id="SMAL01000004">
    <property type="protein sequence ID" value="TCT14931.1"/>
    <property type="molecule type" value="Genomic_DNA"/>
</dbReference>